<feature type="region of interest" description="Disordered" evidence="1">
    <location>
        <begin position="445"/>
        <end position="616"/>
    </location>
</feature>
<gene>
    <name evidence="2" type="ORF">BCR35DRAFT_4834</name>
</gene>
<feature type="region of interest" description="Disordered" evidence="1">
    <location>
        <begin position="120"/>
        <end position="199"/>
    </location>
</feature>
<dbReference type="EMBL" id="MCGR01000001">
    <property type="protein sequence ID" value="ORY92622.1"/>
    <property type="molecule type" value="Genomic_DNA"/>
</dbReference>
<comment type="caution">
    <text evidence="2">The sequence shown here is derived from an EMBL/GenBank/DDBJ whole genome shotgun (WGS) entry which is preliminary data.</text>
</comment>
<dbReference type="InterPro" id="IPR051412">
    <property type="entry name" value="Formin_Homology_Diaphanous_sf"/>
</dbReference>
<feature type="compositionally biased region" description="Low complexity" evidence="1">
    <location>
        <begin position="296"/>
        <end position="320"/>
    </location>
</feature>
<evidence type="ECO:0000313" key="3">
    <source>
        <dbReference type="Proteomes" id="UP000193467"/>
    </source>
</evidence>
<feature type="compositionally biased region" description="Low complexity" evidence="1">
    <location>
        <begin position="354"/>
        <end position="363"/>
    </location>
</feature>
<feature type="compositionally biased region" description="Pro residues" evidence="1">
    <location>
        <begin position="285"/>
        <end position="295"/>
    </location>
</feature>
<name>A0A1Y2G3W2_9BASI</name>
<feature type="compositionally biased region" description="Pro residues" evidence="1">
    <location>
        <begin position="552"/>
        <end position="567"/>
    </location>
</feature>
<proteinExistence type="predicted"/>
<feature type="compositionally biased region" description="Pro residues" evidence="1">
    <location>
        <begin position="321"/>
        <end position="332"/>
    </location>
</feature>
<keyword evidence="3" id="KW-1185">Reference proteome</keyword>
<dbReference type="AlphaFoldDB" id="A0A1Y2G3W2"/>
<evidence type="ECO:0000256" key="1">
    <source>
        <dbReference type="SAM" id="MobiDB-lite"/>
    </source>
</evidence>
<feature type="region of interest" description="Disordered" evidence="1">
    <location>
        <begin position="1"/>
        <end position="97"/>
    </location>
</feature>
<reference evidence="2 3" key="1">
    <citation type="submission" date="2016-07" db="EMBL/GenBank/DDBJ databases">
        <title>Pervasive Adenine N6-methylation of Active Genes in Fungi.</title>
        <authorList>
            <consortium name="DOE Joint Genome Institute"/>
            <person name="Mondo S.J."/>
            <person name="Dannebaum R.O."/>
            <person name="Kuo R.C."/>
            <person name="Labutti K."/>
            <person name="Haridas S."/>
            <person name="Kuo A."/>
            <person name="Salamov A."/>
            <person name="Ahrendt S.R."/>
            <person name="Lipzen A."/>
            <person name="Sullivan W."/>
            <person name="Andreopoulos W.B."/>
            <person name="Clum A."/>
            <person name="Lindquist E."/>
            <person name="Daum C."/>
            <person name="Ramamoorthy G.K."/>
            <person name="Gryganskyi A."/>
            <person name="Culley D."/>
            <person name="Magnuson J.K."/>
            <person name="James T.Y."/>
            <person name="O'Malley M.A."/>
            <person name="Stajich J.E."/>
            <person name="Spatafora J.W."/>
            <person name="Visel A."/>
            <person name="Grigoriev I.V."/>
        </authorList>
    </citation>
    <scope>NUCLEOTIDE SEQUENCE [LARGE SCALE GENOMIC DNA]</scope>
    <source>
        <strain evidence="2 3">62-1032</strain>
    </source>
</reference>
<dbReference type="PANTHER" id="PTHR45691:SF6">
    <property type="entry name" value="PROTEIN DIAPHANOUS"/>
    <property type="match status" value="1"/>
</dbReference>
<feature type="compositionally biased region" description="Pro residues" evidence="1">
    <location>
        <begin position="174"/>
        <end position="186"/>
    </location>
</feature>
<sequence>MLSTLSTSVPPPSSTTPTPTPTAPSSIPRTLPLPRRPSNPRRATSPPASPPPGATPRGSYIHLPPVDQLLRTNFRAKGSKSQGSSPLVGSFGKDAGAEIGMGMRLPWDLERALLGVEGTDSLARAQEEEEDPLERARRASGASPLEPLPLPFPSSSSPSGSPRLIDVRPLSLPLLPPPLPNPPPPALTNIPRPNAEAEGEAFDFEPFVAKLDLVAAERARVERREEQGAEEAGKGKGKERLLPEFEEFVRESFQLDSRSEGGERGGRSAAPPPPNGGAADDSPRPRPPPLPPLMTPSPSTSTSLPFPSLSSPSSSVSLLGPFPPPNPNPNPPRISTTSTSASYQSFDLIDFATPAPSSSAASPQGTGRRKSLAATTTGERGSGRTSLRIEIPEIGTGPGGALLAVVPKQDDGADLNPPFLPSPSSATMVVDQSLTRYQLEDVGVTPIEEKFPSSAVASIPPPPSPSESEEEGGSEDFEGFEYAASNISGYEEEGALEEKGEGVEEEDVTLHSSTAVAAGRLKLPQSPRRRSSRTLAPRRRKRRRKKRKKTPTPTPSTPSSRPPPTRPCAPSTTARLSFSSPLGDPFHHLSTSSLRLPLLHRGRLRPPPPEDWGSNL</sequence>
<feature type="compositionally biased region" description="Acidic residues" evidence="1">
    <location>
        <begin position="467"/>
        <end position="479"/>
    </location>
</feature>
<dbReference type="InParanoid" id="A0A1Y2G3W2"/>
<organism evidence="2 3">
    <name type="scientific">Leucosporidium creatinivorum</name>
    <dbReference type="NCBI Taxonomy" id="106004"/>
    <lineage>
        <taxon>Eukaryota</taxon>
        <taxon>Fungi</taxon>
        <taxon>Dikarya</taxon>
        <taxon>Basidiomycota</taxon>
        <taxon>Pucciniomycotina</taxon>
        <taxon>Microbotryomycetes</taxon>
        <taxon>Leucosporidiales</taxon>
        <taxon>Leucosporidium</taxon>
    </lineage>
</organism>
<feature type="compositionally biased region" description="Low complexity" evidence="1">
    <location>
        <begin position="375"/>
        <end position="386"/>
    </location>
</feature>
<accession>A0A1Y2G3W2</accession>
<dbReference type="PANTHER" id="PTHR45691">
    <property type="entry name" value="PROTEIN DIAPHANOUS"/>
    <property type="match status" value="1"/>
</dbReference>
<feature type="compositionally biased region" description="Pro residues" evidence="1">
    <location>
        <begin position="9"/>
        <end position="22"/>
    </location>
</feature>
<dbReference type="GO" id="GO:0005884">
    <property type="term" value="C:actin filament"/>
    <property type="evidence" value="ECO:0007669"/>
    <property type="project" value="TreeGrafter"/>
</dbReference>
<feature type="compositionally biased region" description="Basic residues" evidence="1">
    <location>
        <begin position="527"/>
        <end position="550"/>
    </location>
</feature>
<dbReference type="GO" id="GO:0030041">
    <property type="term" value="P:actin filament polymerization"/>
    <property type="evidence" value="ECO:0007669"/>
    <property type="project" value="TreeGrafter"/>
</dbReference>
<feature type="compositionally biased region" description="Basic and acidic residues" evidence="1">
    <location>
        <begin position="218"/>
        <end position="250"/>
    </location>
</feature>
<feature type="compositionally biased region" description="Polar residues" evidence="1">
    <location>
        <begin position="333"/>
        <end position="345"/>
    </location>
</feature>
<dbReference type="Proteomes" id="UP000193467">
    <property type="component" value="Unassembled WGS sequence"/>
</dbReference>
<evidence type="ECO:0000313" key="2">
    <source>
        <dbReference type="EMBL" id="ORY92622.1"/>
    </source>
</evidence>
<protein>
    <submittedName>
        <fullName evidence="2">Uncharacterized protein</fullName>
    </submittedName>
</protein>
<feature type="compositionally biased region" description="Low complexity" evidence="1">
    <location>
        <begin position="153"/>
        <end position="162"/>
    </location>
</feature>
<feature type="region of interest" description="Disordered" evidence="1">
    <location>
        <begin position="218"/>
        <end position="404"/>
    </location>
</feature>
<feature type="compositionally biased region" description="Low complexity" evidence="1">
    <location>
        <begin position="23"/>
        <end position="33"/>
    </location>
</feature>
<feature type="compositionally biased region" description="Basic and acidic residues" evidence="1">
    <location>
        <begin position="257"/>
        <end position="266"/>
    </location>
</feature>